<feature type="compositionally biased region" description="Polar residues" evidence="1">
    <location>
        <begin position="187"/>
        <end position="196"/>
    </location>
</feature>
<feature type="compositionally biased region" description="Basic and acidic residues" evidence="1">
    <location>
        <begin position="338"/>
        <end position="349"/>
    </location>
</feature>
<feature type="compositionally biased region" description="Polar residues" evidence="1">
    <location>
        <begin position="568"/>
        <end position="577"/>
    </location>
</feature>
<name>A0AA45R5D5_9PSEU</name>
<evidence type="ECO:0000313" key="2">
    <source>
        <dbReference type="EMBL" id="QUF05568.1"/>
    </source>
</evidence>
<feature type="compositionally biased region" description="Gly residues" evidence="1">
    <location>
        <begin position="602"/>
        <end position="611"/>
    </location>
</feature>
<dbReference type="EMBL" id="CP073249">
    <property type="protein sequence ID" value="QUF05568.1"/>
    <property type="molecule type" value="Genomic_DNA"/>
</dbReference>
<feature type="compositionally biased region" description="Basic and acidic residues" evidence="1">
    <location>
        <begin position="357"/>
        <end position="371"/>
    </location>
</feature>
<feature type="compositionally biased region" description="Gly residues" evidence="1">
    <location>
        <begin position="682"/>
        <end position="703"/>
    </location>
</feature>
<feature type="compositionally biased region" description="Basic and acidic residues" evidence="1">
    <location>
        <begin position="313"/>
        <end position="326"/>
    </location>
</feature>
<feature type="compositionally biased region" description="Polar residues" evidence="1">
    <location>
        <begin position="215"/>
        <end position="226"/>
    </location>
</feature>
<feature type="compositionally biased region" description="Basic and acidic residues" evidence="1">
    <location>
        <begin position="197"/>
        <end position="212"/>
    </location>
</feature>
<feature type="compositionally biased region" description="Pro residues" evidence="1">
    <location>
        <begin position="254"/>
        <end position="268"/>
    </location>
</feature>
<accession>A0AA45R5D5</accession>
<evidence type="ECO:0000256" key="1">
    <source>
        <dbReference type="SAM" id="MobiDB-lite"/>
    </source>
</evidence>
<feature type="compositionally biased region" description="Gly residues" evidence="1">
    <location>
        <begin position="503"/>
        <end position="514"/>
    </location>
</feature>
<dbReference type="Proteomes" id="UP000677152">
    <property type="component" value="Chromosome"/>
</dbReference>
<gene>
    <name evidence="2" type="ORF">KCV87_05570</name>
</gene>
<proteinExistence type="predicted"/>
<feature type="compositionally biased region" description="Gly residues" evidence="1">
    <location>
        <begin position="648"/>
        <end position="668"/>
    </location>
</feature>
<organism evidence="2 3">
    <name type="scientific">Actinosynnema pretiosum subsp. pretiosum</name>
    <dbReference type="NCBI Taxonomy" id="103721"/>
    <lineage>
        <taxon>Bacteria</taxon>
        <taxon>Bacillati</taxon>
        <taxon>Actinomycetota</taxon>
        <taxon>Actinomycetes</taxon>
        <taxon>Pseudonocardiales</taxon>
        <taxon>Pseudonocardiaceae</taxon>
        <taxon>Actinosynnema</taxon>
    </lineage>
</organism>
<dbReference type="PRINTS" id="PR01228">
    <property type="entry name" value="EGGSHELL"/>
</dbReference>
<reference evidence="2" key="1">
    <citation type="submission" date="2021-04" db="EMBL/GenBank/DDBJ databases">
        <title>Genomic sequence of Actinosynnema pretiosum subsp. pretiosum ATCC 31280 (C-14919).</title>
        <authorList>
            <person name="Bai L."/>
            <person name="Wang X."/>
            <person name="Xiao Y."/>
        </authorList>
    </citation>
    <scope>NUCLEOTIDE SEQUENCE</scope>
    <source>
        <strain evidence="2">ATCC 31280</strain>
    </source>
</reference>
<feature type="compositionally biased region" description="Gly residues" evidence="1">
    <location>
        <begin position="740"/>
        <end position="756"/>
    </location>
</feature>
<sequence length="756" mass="74031">MVNPLLPAGHPLGVVRRVVVGAALTAVGMGVVVGVASAEPATSETAPLADVPARSLTDQELRDELGRVFRNDPVRAREIIQEMQPRGQHFLSAPPDTKGVGVSGGVPIGPRTSVTGTAAYDRHKQEGFLGGGVRVGKPSGPQFTDIGPKRDGLNADLSDSLDVLGAQYQSRLSLNIAPDGRVTFSYKGTASVTTPDGRSREIGVTLERRADGSWHLNTPDSVTESTPVPGGGSVSTEKSADPLSPGKNPEVTAPAPPAPPASPAPQTPPGASVPEVPRGATKADRGRWSDLGFGLSFDKTFKPAPEPPTTREQVPELLDRLREEGARNSQWRAQNRPDLAHREALEQARNRAAAAEAAERNALPDRDHDGVPDAEDATPNQNDRNPASADRGDGPDSGTGYGSDRVVNPPPAQPPAGSGGDFDGDGKPDATDPTWNQDDSDPASTERGDGPETSPRSLGGWDVSRADQPGETWGLEGRWRSDESDGSDGSDGSGGDGDDGDGPEGTGGAGGLGSSGDSESGAATGTGGRSSDGGSDSGGAGGIGDTTGGGLGGRDSDGDGLSGSADSTPNQNDSDPSSTDRGDGPEGGAGYSGSSGDRGSDSGFGGGGDSGSSGDSDSGSSRAGDSGSSDSSSSGSSSSGGSSSNGSSGSGSSGSGSSGGGSSSGGSSTGDSSGSGSSGSSSSGGSGSGGSSGSGAGGSGSTGSSGDPSDADGDGRSGDNDSTPNQNDSDPSSTDRGDGPEGGSGYSGSTGGGAMS</sequence>
<feature type="compositionally biased region" description="Low complexity" evidence="1">
    <location>
        <begin position="669"/>
        <end position="681"/>
    </location>
</feature>
<protein>
    <submittedName>
        <fullName evidence="2">Uncharacterized protein</fullName>
    </submittedName>
</protein>
<feature type="compositionally biased region" description="Low complexity" evidence="1">
    <location>
        <begin position="612"/>
        <end position="647"/>
    </location>
</feature>
<dbReference type="AlphaFoldDB" id="A0AA45R5D5"/>
<feature type="region of interest" description="Disordered" evidence="1">
    <location>
        <begin position="88"/>
        <end position="108"/>
    </location>
</feature>
<feature type="compositionally biased region" description="Gly residues" evidence="1">
    <location>
        <begin position="524"/>
        <end position="553"/>
    </location>
</feature>
<feature type="compositionally biased region" description="Polar residues" evidence="1">
    <location>
        <begin position="723"/>
        <end position="732"/>
    </location>
</feature>
<feature type="region of interest" description="Disordered" evidence="1">
    <location>
        <begin position="187"/>
        <end position="756"/>
    </location>
</feature>
<evidence type="ECO:0000313" key="3">
    <source>
        <dbReference type="Proteomes" id="UP000677152"/>
    </source>
</evidence>